<evidence type="ECO:0000313" key="3">
    <source>
        <dbReference type="EMBL" id="KAF7117601.1"/>
    </source>
</evidence>
<evidence type="ECO:0000313" key="4">
    <source>
        <dbReference type="EMBL" id="KAF7157762.1"/>
    </source>
</evidence>
<protein>
    <submittedName>
        <fullName evidence="3">Uncharacterized protein</fullName>
    </submittedName>
</protein>
<evidence type="ECO:0000313" key="5">
    <source>
        <dbReference type="Proteomes" id="UP000630445"/>
    </source>
</evidence>
<dbReference type="GO" id="GO:0016740">
    <property type="term" value="F:transferase activity"/>
    <property type="evidence" value="ECO:0007669"/>
    <property type="project" value="UniProtKB-KW"/>
</dbReference>
<proteinExistence type="predicted"/>
<name>A0A8H6P4N2_9EURO</name>
<dbReference type="PANTHER" id="PTHR35897:SF1">
    <property type="entry name" value="METHYLTRANSFERASE AUSD"/>
    <property type="match status" value="1"/>
</dbReference>
<reference evidence="3" key="1">
    <citation type="submission" date="2020-06" db="EMBL/GenBank/DDBJ databases">
        <title>Draft genome sequences of strains closely related to Aspergillus parafelis and Aspergillus hiratsukae.</title>
        <authorList>
            <person name="Dos Santos R.A.C."/>
            <person name="Rivero-Menendez O."/>
            <person name="Steenwyk J.L."/>
            <person name="Mead M.E."/>
            <person name="Goldman G.H."/>
            <person name="Alastruey-Izquierdo A."/>
            <person name="Rokas A."/>
        </authorList>
    </citation>
    <scope>NUCLEOTIDE SEQUENCE</scope>
    <source>
        <strain evidence="3">CNM-CM5793</strain>
        <strain evidence="4">CNM-CM6106</strain>
    </source>
</reference>
<dbReference type="EMBL" id="JACBAD010002086">
    <property type="protein sequence ID" value="KAF7117601.1"/>
    <property type="molecule type" value="Genomic_DNA"/>
</dbReference>
<organism evidence="3 5">
    <name type="scientific">Aspergillus hiratsukae</name>
    <dbReference type="NCBI Taxonomy" id="1194566"/>
    <lineage>
        <taxon>Eukaryota</taxon>
        <taxon>Fungi</taxon>
        <taxon>Dikarya</taxon>
        <taxon>Ascomycota</taxon>
        <taxon>Pezizomycotina</taxon>
        <taxon>Eurotiomycetes</taxon>
        <taxon>Eurotiomycetidae</taxon>
        <taxon>Eurotiales</taxon>
        <taxon>Aspergillaceae</taxon>
        <taxon>Aspergillus</taxon>
        <taxon>Aspergillus subgen. Fumigati</taxon>
    </lineage>
</organism>
<dbReference type="OrthoDB" id="2094832at2759"/>
<dbReference type="EMBL" id="JACBAF010002297">
    <property type="protein sequence ID" value="KAF7157762.1"/>
    <property type="molecule type" value="Genomic_DNA"/>
</dbReference>
<keyword evidence="2" id="KW-0949">S-adenosyl-L-methionine</keyword>
<dbReference type="Proteomes" id="UP000630445">
    <property type="component" value="Unassembled WGS sequence"/>
</dbReference>
<gene>
    <name evidence="3" type="ORF">CNMCM5793_006693</name>
    <name evidence="4" type="ORF">CNMCM6106_003745</name>
</gene>
<dbReference type="Proteomes" id="UP000662466">
    <property type="component" value="Unassembled WGS sequence"/>
</dbReference>
<keyword evidence="5" id="KW-1185">Reference proteome</keyword>
<dbReference type="AlphaFoldDB" id="A0A8H6P4N2"/>
<evidence type="ECO:0000256" key="1">
    <source>
        <dbReference type="ARBA" id="ARBA00022679"/>
    </source>
</evidence>
<sequence>MTIDTSVWYKKDTGPRLSPSMRQIFEEWSNIPSDELQGHLHAVRDKAWKYGKYPCIGLWMFLLPGIAEFPQFQRVVELARQGGTVPDLGSGLGQNL</sequence>
<dbReference type="PANTHER" id="PTHR35897">
    <property type="entry name" value="METHYLTRANSFERASE AUSD"/>
    <property type="match status" value="1"/>
</dbReference>
<keyword evidence="1" id="KW-0808">Transferase</keyword>
<comment type="caution">
    <text evidence="3">The sequence shown here is derived from an EMBL/GenBank/DDBJ whole genome shotgun (WGS) entry which is preliminary data.</text>
</comment>
<evidence type="ECO:0000256" key="2">
    <source>
        <dbReference type="ARBA" id="ARBA00022691"/>
    </source>
</evidence>
<dbReference type="InterPro" id="IPR051654">
    <property type="entry name" value="Meroterpenoid_MTases"/>
</dbReference>
<accession>A0A8H6P4N2</accession>